<reference evidence="1 2" key="1">
    <citation type="journal article" date="2019" name="Nat. Ecol. Evol.">
        <title>Megaphylogeny resolves global patterns of mushroom evolution.</title>
        <authorList>
            <person name="Varga T."/>
            <person name="Krizsan K."/>
            <person name="Foldi C."/>
            <person name="Dima B."/>
            <person name="Sanchez-Garcia M."/>
            <person name="Sanchez-Ramirez S."/>
            <person name="Szollosi G.J."/>
            <person name="Szarkandi J.G."/>
            <person name="Papp V."/>
            <person name="Albert L."/>
            <person name="Andreopoulos W."/>
            <person name="Angelini C."/>
            <person name="Antonin V."/>
            <person name="Barry K.W."/>
            <person name="Bougher N.L."/>
            <person name="Buchanan P."/>
            <person name="Buyck B."/>
            <person name="Bense V."/>
            <person name="Catcheside P."/>
            <person name="Chovatia M."/>
            <person name="Cooper J."/>
            <person name="Damon W."/>
            <person name="Desjardin D."/>
            <person name="Finy P."/>
            <person name="Geml J."/>
            <person name="Haridas S."/>
            <person name="Hughes K."/>
            <person name="Justo A."/>
            <person name="Karasinski D."/>
            <person name="Kautmanova I."/>
            <person name="Kiss B."/>
            <person name="Kocsube S."/>
            <person name="Kotiranta H."/>
            <person name="LaButti K.M."/>
            <person name="Lechner B.E."/>
            <person name="Liimatainen K."/>
            <person name="Lipzen A."/>
            <person name="Lukacs Z."/>
            <person name="Mihaltcheva S."/>
            <person name="Morgado L.N."/>
            <person name="Niskanen T."/>
            <person name="Noordeloos M.E."/>
            <person name="Ohm R.A."/>
            <person name="Ortiz-Santana B."/>
            <person name="Ovrebo C."/>
            <person name="Racz N."/>
            <person name="Riley R."/>
            <person name="Savchenko A."/>
            <person name="Shiryaev A."/>
            <person name="Soop K."/>
            <person name="Spirin V."/>
            <person name="Szebenyi C."/>
            <person name="Tomsovsky M."/>
            <person name="Tulloss R.E."/>
            <person name="Uehling J."/>
            <person name="Grigoriev I.V."/>
            <person name="Vagvolgyi C."/>
            <person name="Papp T."/>
            <person name="Martin F.M."/>
            <person name="Miettinen O."/>
            <person name="Hibbett D.S."/>
            <person name="Nagy L.G."/>
        </authorList>
    </citation>
    <scope>NUCLEOTIDE SEQUENCE [LARGE SCALE GENOMIC DNA]</scope>
    <source>
        <strain evidence="1 2">FP101781</strain>
    </source>
</reference>
<accession>A0A4Y7T665</accession>
<protein>
    <submittedName>
        <fullName evidence="1">Uncharacterized protein</fullName>
    </submittedName>
</protein>
<name>A0A4Y7T665_COPMI</name>
<comment type="caution">
    <text evidence="1">The sequence shown here is derived from an EMBL/GenBank/DDBJ whole genome shotgun (WGS) entry which is preliminary data.</text>
</comment>
<evidence type="ECO:0000313" key="1">
    <source>
        <dbReference type="EMBL" id="TEB29501.1"/>
    </source>
</evidence>
<keyword evidence="2" id="KW-1185">Reference proteome</keyword>
<proteinExistence type="predicted"/>
<dbReference type="AlphaFoldDB" id="A0A4Y7T665"/>
<dbReference type="Proteomes" id="UP000298030">
    <property type="component" value="Unassembled WGS sequence"/>
</dbReference>
<sequence length="145" mass="16776">MSLSRLPLPSFSIVLTRPDESGAPVELLNLKDFQRASRRELHLNLQPKDEDPLMKTIDTRFSGSLTYDVDYAVRFFPSPFLNWNLTTVNLGRKEGCAPSDFCQHILCTFGFLSCHRVGRRGRCSFYCLLDVHQRSRPQQRVRSRQ</sequence>
<organism evidence="1 2">
    <name type="scientific">Coprinellus micaceus</name>
    <name type="common">Glistening ink-cap mushroom</name>
    <name type="synonym">Coprinus micaceus</name>
    <dbReference type="NCBI Taxonomy" id="71717"/>
    <lineage>
        <taxon>Eukaryota</taxon>
        <taxon>Fungi</taxon>
        <taxon>Dikarya</taxon>
        <taxon>Basidiomycota</taxon>
        <taxon>Agaricomycotina</taxon>
        <taxon>Agaricomycetes</taxon>
        <taxon>Agaricomycetidae</taxon>
        <taxon>Agaricales</taxon>
        <taxon>Agaricineae</taxon>
        <taxon>Psathyrellaceae</taxon>
        <taxon>Coprinellus</taxon>
    </lineage>
</organism>
<dbReference type="OrthoDB" id="2985477at2759"/>
<gene>
    <name evidence="1" type="ORF">FA13DRAFT_646172</name>
</gene>
<dbReference type="EMBL" id="QPFP01000027">
    <property type="protein sequence ID" value="TEB29501.1"/>
    <property type="molecule type" value="Genomic_DNA"/>
</dbReference>
<evidence type="ECO:0000313" key="2">
    <source>
        <dbReference type="Proteomes" id="UP000298030"/>
    </source>
</evidence>